<proteinExistence type="predicted"/>
<reference evidence="1" key="1">
    <citation type="submission" date="2020-06" db="EMBL/GenBank/DDBJ databases">
        <authorList>
            <person name="Li T."/>
            <person name="Hu X."/>
            <person name="Zhang T."/>
            <person name="Song X."/>
            <person name="Zhang H."/>
            <person name="Dai N."/>
            <person name="Sheng W."/>
            <person name="Hou X."/>
            <person name="Wei L."/>
        </authorList>
    </citation>
    <scope>NUCLEOTIDE SEQUENCE</scope>
    <source>
        <strain evidence="1">3651</strain>
        <tissue evidence="1">Leaf</tissue>
    </source>
</reference>
<dbReference type="Proteomes" id="UP001293254">
    <property type="component" value="Unassembled WGS sequence"/>
</dbReference>
<sequence>MSYVFGTNERKGNGFKKKIEKLERRLLKLRQGHITTESRLEEARLFIEELTIRKESYWKQIGKRHCLQLGDKNTIFFHAAADKSRKNNMIRKLKGENNQFIEGTDGLQ</sequence>
<gene>
    <name evidence="1" type="ORF">Salat_1126300</name>
</gene>
<comment type="caution">
    <text evidence="1">The sequence shown here is derived from an EMBL/GenBank/DDBJ whole genome shotgun (WGS) entry which is preliminary data.</text>
</comment>
<dbReference type="AlphaFoldDB" id="A0AAE2CN33"/>
<name>A0AAE2CN33_9LAMI</name>
<keyword evidence="2" id="KW-1185">Reference proteome</keyword>
<reference evidence="1" key="2">
    <citation type="journal article" date="2024" name="Plant">
        <title>Genomic evolution and insights into agronomic trait innovations of Sesamum species.</title>
        <authorList>
            <person name="Miao H."/>
            <person name="Wang L."/>
            <person name="Qu L."/>
            <person name="Liu H."/>
            <person name="Sun Y."/>
            <person name="Le M."/>
            <person name="Wang Q."/>
            <person name="Wei S."/>
            <person name="Zheng Y."/>
            <person name="Lin W."/>
            <person name="Duan Y."/>
            <person name="Cao H."/>
            <person name="Xiong S."/>
            <person name="Wang X."/>
            <person name="Wei L."/>
            <person name="Li C."/>
            <person name="Ma Q."/>
            <person name="Ju M."/>
            <person name="Zhao R."/>
            <person name="Li G."/>
            <person name="Mu C."/>
            <person name="Tian Q."/>
            <person name="Mei H."/>
            <person name="Zhang T."/>
            <person name="Gao T."/>
            <person name="Zhang H."/>
        </authorList>
    </citation>
    <scope>NUCLEOTIDE SEQUENCE</scope>
    <source>
        <strain evidence="1">3651</strain>
    </source>
</reference>
<organism evidence="1 2">
    <name type="scientific">Sesamum alatum</name>
    <dbReference type="NCBI Taxonomy" id="300844"/>
    <lineage>
        <taxon>Eukaryota</taxon>
        <taxon>Viridiplantae</taxon>
        <taxon>Streptophyta</taxon>
        <taxon>Embryophyta</taxon>
        <taxon>Tracheophyta</taxon>
        <taxon>Spermatophyta</taxon>
        <taxon>Magnoliopsida</taxon>
        <taxon>eudicotyledons</taxon>
        <taxon>Gunneridae</taxon>
        <taxon>Pentapetalae</taxon>
        <taxon>asterids</taxon>
        <taxon>lamiids</taxon>
        <taxon>Lamiales</taxon>
        <taxon>Pedaliaceae</taxon>
        <taxon>Sesamum</taxon>
    </lineage>
</organism>
<accession>A0AAE2CN33</accession>
<evidence type="ECO:0000313" key="2">
    <source>
        <dbReference type="Proteomes" id="UP001293254"/>
    </source>
</evidence>
<evidence type="ECO:0000313" key="1">
    <source>
        <dbReference type="EMBL" id="KAK4428267.1"/>
    </source>
</evidence>
<dbReference type="EMBL" id="JACGWO010000004">
    <property type="protein sequence ID" value="KAK4428267.1"/>
    <property type="molecule type" value="Genomic_DNA"/>
</dbReference>
<protein>
    <submittedName>
        <fullName evidence="1">Uncharacterized protein</fullName>
    </submittedName>
</protein>